<dbReference type="EMBL" id="KQ001764">
    <property type="protein sequence ID" value="KJP84992.1"/>
    <property type="molecule type" value="Genomic_DNA"/>
</dbReference>
<keyword evidence="2" id="KW-0812">Transmembrane</keyword>
<reference evidence="3 4" key="1">
    <citation type="submission" date="2014-03" db="EMBL/GenBank/DDBJ databases">
        <title>The Genome Sequence of Plasmodium fragile nilgiri.</title>
        <authorList>
            <consortium name="The Broad Institute Genomics Platform"/>
            <consortium name="The Broad Institute Genome Sequencing Center for Infectious Disease"/>
            <person name="Neafsey D."/>
            <person name="Duraisingh M."/>
            <person name="Young S.K."/>
            <person name="Zeng Q."/>
            <person name="Gargeya S."/>
            <person name="Abouelleil A."/>
            <person name="Alvarado L."/>
            <person name="Chapman S.B."/>
            <person name="Gainer-Dewar J."/>
            <person name="Goldberg J."/>
            <person name="Griggs A."/>
            <person name="Gujja S."/>
            <person name="Hansen M."/>
            <person name="Howarth C."/>
            <person name="Imamovic A."/>
            <person name="Larimer J."/>
            <person name="Pearson M."/>
            <person name="Poon T.W."/>
            <person name="Priest M."/>
            <person name="Roberts A."/>
            <person name="Saif S."/>
            <person name="Shea T."/>
            <person name="Sykes S."/>
            <person name="Wortman J."/>
            <person name="Nusbaum C."/>
            <person name="Birren B."/>
        </authorList>
    </citation>
    <scope>NUCLEOTIDE SEQUENCE [LARGE SCALE GENOMIC DNA]</scope>
    <source>
        <strain evidence="4">nilgiri</strain>
    </source>
</reference>
<dbReference type="Proteomes" id="UP000054561">
    <property type="component" value="Unassembled WGS sequence"/>
</dbReference>
<sequence length="863" mass="92389">MEADLAKILREYALDRKLTEHTEDFQSKLWHDMQTQMQIFITDMNDPNAEEHAANCGNAYWEHPLEHGMTDQPQRKMDRSKERVICRLMTQAIYFANAWTDAARTNAEENEGKDKEIKGIMRCTIADIYQDILREDSCEGHWGTYYAWWVVDHMWPSMSDMWGQQHCKRGMYKQIDLKTWNTRNKMKDWLKQNEQMKKKLEHEQISGECKGAQVKLAVGKTQEEKDKKEDKQTKDEVTKKVTGILKELQQEMKQEEQRLRPSGASAPTYPSGAEADDKRHEEIEGVMNQAIEQVKAQLNAVIVHPASAKPAPTKPAPAQPATTKPADAAGGDQEAAKPSAPSPEGTSGKGSTGGSPSQGARNTDVGRTHPSGAEDPVGKPPGSAAPGAQPQAPASPVLPAPAAGDTASTGQGPGQGPGPGQQPPPPPPPQAGSKNAGKKSKTTCEKVVKKQESRSIDKDGNQASVEISFLTPPSTPECTDPHKDVDVTGDAVPDGGSSVNDDPPPLNPPKPKPNPNPNQSDGVSGGKAKGGASGRGAEVGGGGDRGGSSGPGSTGAQHPGSSGPGSTGTVDPGSSGPGSAGTGTTGQAQPGGSQEGPRAAPKEDTGSGLTKTEDKKELMNDQGTFWPGLTWEDVKSYTPALMPAVVGIGVIAFFLWKASTLGTSSGDGTSQYGTVREITDGSAVGTTSVSLSDATDAGKRGKRNFYDGPATDRPKGTLFDDMRRNLKCADKVKKPQHKKKTMQDITAANSCRRGVKKWTRCKMGRKAWLGLVVVSTVLYAFFMPIMQKLIVGQTTGIAYLFLALTNMYGIPILIVIVYCCVLAAFCCSKTGKCLLDKIWKKKEKEEVATETETKGVNEESKKT</sequence>
<feature type="compositionally biased region" description="Basic and acidic residues" evidence="1">
    <location>
        <begin position="442"/>
        <end position="460"/>
    </location>
</feature>
<feature type="compositionally biased region" description="Pro residues" evidence="1">
    <location>
        <begin position="502"/>
        <end position="516"/>
    </location>
</feature>
<evidence type="ECO:0000313" key="3">
    <source>
        <dbReference type="EMBL" id="KJP84992.1"/>
    </source>
</evidence>
<evidence type="ECO:0000313" key="4">
    <source>
        <dbReference type="Proteomes" id="UP000054561"/>
    </source>
</evidence>
<feature type="compositionally biased region" description="Low complexity" evidence="1">
    <location>
        <begin position="380"/>
        <end position="403"/>
    </location>
</feature>
<feature type="region of interest" description="Disordered" evidence="1">
    <location>
        <begin position="686"/>
        <end position="707"/>
    </location>
</feature>
<feature type="compositionally biased region" description="Pro residues" evidence="1">
    <location>
        <begin position="420"/>
        <end position="430"/>
    </location>
</feature>
<evidence type="ECO:0000256" key="1">
    <source>
        <dbReference type="SAM" id="MobiDB-lite"/>
    </source>
</evidence>
<protein>
    <recommendedName>
        <fullName evidence="5">Schizont-infected cell agglutination extracellular alpha domain-containing protein</fullName>
    </recommendedName>
</protein>
<feature type="region of interest" description="Disordered" evidence="1">
    <location>
        <begin position="251"/>
        <end position="288"/>
    </location>
</feature>
<name>A0A0D9QDS5_PLAFR</name>
<proteinExistence type="predicted"/>
<dbReference type="RefSeq" id="XP_012338399.1">
    <property type="nucleotide sequence ID" value="XM_012482976.1"/>
</dbReference>
<organism evidence="3 4">
    <name type="scientific">Plasmodium fragile</name>
    <dbReference type="NCBI Taxonomy" id="5857"/>
    <lineage>
        <taxon>Eukaryota</taxon>
        <taxon>Sar</taxon>
        <taxon>Alveolata</taxon>
        <taxon>Apicomplexa</taxon>
        <taxon>Aconoidasida</taxon>
        <taxon>Haemosporida</taxon>
        <taxon>Plasmodiidae</taxon>
        <taxon>Plasmodium</taxon>
        <taxon>Plasmodium (Plasmodium)</taxon>
    </lineage>
</organism>
<feature type="compositionally biased region" description="Basic and acidic residues" evidence="1">
    <location>
        <begin position="600"/>
        <end position="619"/>
    </location>
</feature>
<feature type="compositionally biased region" description="Low complexity" evidence="1">
    <location>
        <begin position="319"/>
        <end position="329"/>
    </location>
</feature>
<feature type="transmembrane region" description="Helical" evidence="2">
    <location>
        <begin position="767"/>
        <end position="785"/>
    </location>
</feature>
<keyword evidence="2" id="KW-1133">Transmembrane helix</keyword>
<keyword evidence="2" id="KW-0472">Membrane</keyword>
<evidence type="ECO:0008006" key="5">
    <source>
        <dbReference type="Google" id="ProtNLM"/>
    </source>
</evidence>
<feature type="region of interest" description="Disordered" evidence="1">
    <location>
        <begin position="843"/>
        <end position="863"/>
    </location>
</feature>
<feature type="region of interest" description="Disordered" evidence="1">
    <location>
        <begin position="303"/>
        <end position="628"/>
    </location>
</feature>
<dbReference type="AlphaFoldDB" id="A0A0D9QDS5"/>
<dbReference type="GeneID" id="24270688"/>
<dbReference type="VEuPathDB" id="PlasmoDB:AK88_05374"/>
<accession>A0A0D9QDS5</accession>
<feature type="transmembrane region" description="Helical" evidence="2">
    <location>
        <begin position="637"/>
        <end position="656"/>
    </location>
</feature>
<feature type="compositionally biased region" description="Gly residues" evidence="1">
    <location>
        <begin position="523"/>
        <end position="553"/>
    </location>
</feature>
<gene>
    <name evidence="3" type="ORF">AK88_05374</name>
</gene>
<keyword evidence="4" id="KW-1185">Reference proteome</keyword>
<feature type="transmembrane region" description="Helical" evidence="2">
    <location>
        <begin position="797"/>
        <end position="827"/>
    </location>
</feature>
<evidence type="ECO:0000256" key="2">
    <source>
        <dbReference type="SAM" id="Phobius"/>
    </source>
</evidence>
<feature type="compositionally biased region" description="Gly residues" evidence="1">
    <location>
        <begin position="575"/>
        <end position="584"/>
    </location>
</feature>